<protein>
    <submittedName>
        <fullName evidence="1">Uncharacterized protein</fullName>
    </submittedName>
</protein>
<sequence length="178" mass="20479">MDKDTWWWDDGMQEVTRKKKGLFKKWQGSNYPEDREAYGAAKRVCRKAVATARSKSLAPAEEQLFLSWRVPGKKLHGTSTKGKLLYDAPSIKERACTYYAELSNKQHPHNLPPEPPPNLGLISPFFPEETHTRMALHHMKNRKLVGPDNVPIEVWKVMGSHGVDLDLFNRFLIIPRKC</sequence>
<organism evidence="1 2">
    <name type="scientific">Mythimna separata</name>
    <name type="common">Oriental armyworm</name>
    <name type="synonym">Pseudaletia separata</name>
    <dbReference type="NCBI Taxonomy" id="271217"/>
    <lineage>
        <taxon>Eukaryota</taxon>
        <taxon>Metazoa</taxon>
        <taxon>Ecdysozoa</taxon>
        <taxon>Arthropoda</taxon>
        <taxon>Hexapoda</taxon>
        <taxon>Insecta</taxon>
        <taxon>Pterygota</taxon>
        <taxon>Neoptera</taxon>
        <taxon>Endopterygota</taxon>
        <taxon>Lepidoptera</taxon>
        <taxon>Glossata</taxon>
        <taxon>Ditrysia</taxon>
        <taxon>Noctuoidea</taxon>
        <taxon>Noctuidae</taxon>
        <taxon>Noctuinae</taxon>
        <taxon>Hadenini</taxon>
        <taxon>Mythimna</taxon>
    </lineage>
</organism>
<evidence type="ECO:0000313" key="2">
    <source>
        <dbReference type="Proteomes" id="UP001231518"/>
    </source>
</evidence>
<gene>
    <name evidence="1" type="ORF">PYW07_013928</name>
</gene>
<dbReference type="AlphaFoldDB" id="A0AAD7YFP2"/>
<comment type="caution">
    <text evidence="1">The sequence shown here is derived from an EMBL/GenBank/DDBJ whole genome shotgun (WGS) entry which is preliminary data.</text>
</comment>
<proteinExistence type="predicted"/>
<dbReference type="EMBL" id="JARGEI010000020">
    <property type="protein sequence ID" value="KAJ8713558.1"/>
    <property type="molecule type" value="Genomic_DNA"/>
</dbReference>
<reference evidence="1" key="1">
    <citation type="submission" date="2023-03" db="EMBL/GenBank/DDBJ databases">
        <title>Chromosome-level genomes of two armyworms, Mythimna separata and Mythimna loreyi, provide insights into the biosynthesis and reception of sex pheromones.</title>
        <authorList>
            <person name="Zhao H."/>
        </authorList>
    </citation>
    <scope>NUCLEOTIDE SEQUENCE</scope>
    <source>
        <strain evidence="1">BeijingLab</strain>
        <tissue evidence="1">Pupa</tissue>
    </source>
</reference>
<evidence type="ECO:0000313" key="1">
    <source>
        <dbReference type="EMBL" id="KAJ8713558.1"/>
    </source>
</evidence>
<dbReference type="Proteomes" id="UP001231518">
    <property type="component" value="Chromosome 4"/>
</dbReference>
<accession>A0AAD7YFP2</accession>
<keyword evidence="2" id="KW-1185">Reference proteome</keyword>
<name>A0AAD7YFP2_MYTSE</name>